<dbReference type="PANTHER" id="PTHR33705">
    <property type="entry name" value="PHOSPHOCARRIER PROTEIN HPR"/>
    <property type="match status" value="1"/>
</dbReference>
<evidence type="ECO:0000256" key="4">
    <source>
        <dbReference type="ARBA" id="ARBA00022683"/>
    </source>
</evidence>
<dbReference type="GO" id="GO:0009401">
    <property type="term" value="P:phosphoenolpyruvate-dependent sugar phosphotransferase system"/>
    <property type="evidence" value="ECO:0007669"/>
    <property type="project" value="UniProtKB-KW"/>
</dbReference>
<keyword evidence="4" id="KW-0598">Phosphotransferase system</keyword>
<dbReference type="PRINTS" id="PR00107">
    <property type="entry name" value="PHOSPHOCPHPR"/>
</dbReference>
<dbReference type="Pfam" id="PF00381">
    <property type="entry name" value="PTS-HPr"/>
    <property type="match status" value="1"/>
</dbReference>
<dbReference type="PROSITE" id="PS51350">
    <property type="entry name" value="PTS_HPR_DOM"/>
    <property type="match status" value="1"/>
</dbReference>
<dbReference type="InterPro" id="IPR000032">
    <property type="entry name" value="HPr-like"/>
</dbReference>
<evidence type="ECO:0000256" key="2">
    <source>
        <dbReference type="ARBA" id="ARBA00010736"/>
    </source>
</evidence>
<dbReference type="AlphaFoldDB" id="A0A842HEA5"/>
<dbReference type="Gene3D" id="3.30.1340.10">
    <property type="entry name" value="HPr-like"/>
    <property type="match status" value="1"/>
</dbReference>
<comment type="similarity">
    <text evidence="2">Belongs to the HPr family.</text>
</comment>
<evidence type="ECO:0000256" key="1">
    <source>
        <dbReference type="ARBA" id="ARBA00004496"/>
    </source>
</evidence>
<sequence length="86" mass="9389">MKTTKVVVPWEGGLHLRPAADLVNVARKSNSSLTLRLGEKRASLRSIVSLVTLCATMGTPLVLEANGEDEERASQKIVQIFSHPQH</sequence>
<evidence type="ECO:0000259" key="5">
    <source>
        <dbReference type="PROSITE" id="PS51350"/>
    </source>
</evidence>
<dbReference type="InterPro" id="IPR035895">
    <property type="entry name" value="HPr-like_sf"/>
</dbReference>
<accession>A0A842HEA5</accession>
<evidence type="ECO:0000313" key="6">
    <source>
        <dbReference type="EMBL" id="MBC2594762.1"/>
    </source>
</evidence>
<gene>
    <name evidence="6" type="ORF">H5P28_10865</name>
</gene>
<comment type="subcellular location">
    <subcellularLocation>
        <location evidence="1">Cytoplasm</location>
    </subcellularLocation>
</comment>
<feature type="domain" description="HPr" evidence="5">
    <location>
        <begin position="1"/>
        <end position="86"/>
    </location>
</feature>
<dbReference type="GO" id="GO:0005737">
    <property type="term" value="C:cytoplasm"/>
    <property type="evidence" value="ECO:0007669"/>
    <property type="project" value="UniProtKB-SubCell"/>
</dbReference>
<dbReference type="Proteomes" id="UP000546464">
    <property type="component" value="Unassembled WGS sequence"/>
</dbReference>
<evidence type="ECO:0000256" key="3">
    <source>
        <dbReference type="ARBA" id="ARBA00022490"/>
    </source>
</evidence>
<keyword evidence="3" id="KW-0963">Cytoplasm</keyword>
<organism evidence="6 7">
    <name type="scientific">Ruficoccus amylovorans</name>
    <dbReference type="NCBI Taxonomy" id="1804625"/>
    <lineage>
        <taxon>Bacteria</taxon>
        <taxon>Pseudomonadati</taxon>
        <taxon>Verrucomicrobiota</taxon>
        <taxon>Opitutia</taxon>
        <taxon>Puniceicoccales</taxon>
        <taxon>Cerasicoccaceae</taxon>
        <taxon>Ruficoccus</taxon>
    </lineage>
</organism>
<dbReference type="RefSeq" id="WP_185675729.1">
    <property type="nucleotide sequence ID" value="NZ_JACHVB010000034.1"/>
</dbReference>
<dbReference type="CDD" id="cd00367">
    <property type="entry name" value="PTS-HPr_like"/>
    <property type="match status" value="1"/>
</dbReference>
<reference evidence="6 7" key="1">
    <citation type="submission" date="2020-07" db="EMBL/GenBank/DDBJ databases">
        <authorList>
            <person name="Feng X."/>
        </authorList>
    </citation>
    <scope>NUCLEOTIDE SEQUENCE [LARGE SCALE GENOMIC DNA]</scope>
    <source>
        <strain evidence="6 7">JCM31066</strain>
    </source>
</reference>
<comment type="caution">
    <text evidence="6">The sequence shown here is derived from an EMBL/GenBank/DDBJ whole genome shotgun (WGS) entry which is preliminary data.</text>
</comment>
<keyword evidence="7" id="KW-1185">Reference proteome</keyword>
<proteinExistence type="inferred from homology"/>
<dbReference type="SUPFAM" id="SSF55594">
    <property type="entry name" value="HPr-like"/>
    <property type="match status" value="1"/>
</dbReference>
<dbReference type="InterPro" id="IPR050399">
    <property type="entry name" value="HPr"/>
</dbReference>
<protein>
    <submittedName>
        <fullName evidence="6">HPr family phosphocarrier protein</fullName>
    </submittedName>
</protein>
<name>A0A842HEA5_9BACT</name>
<dbReference type="PANTHER" id="PTHR33705:SF2">
    <property type="entry name" value="PHOSPHOCARRIER PROTEIN NPR"/>
    <property type="match status" value="1"/>
</dbReference>
<dbReference type="NCBIfam" id="TIGR01003">
    <property type="entry name" value="PTS_HPr_family"/>
    <property type="match status" value="1"/>
</dbReference>
<dbReference type="EMBL" id="JACHVB010000034">
    <property type="protein sequence ID" value="MBC2594762.1"/>
    <property type="molecule type" value="Genomic_DNA"/>
</dbReference>
<evidence type="ECO:0000313" key="7">
    <source>
        <dbReference type="Proteomes" id="UP000546464"/>
    </source>
</evidence>